<dbReference type="Proteomes" id="UP000029085">
    <property type="component" value="Unassembled WGS sequence"/>
</dbReference>
<gene>
    <name evidence="9" type="ORF">N788_04275</name>
</gene>
<dbReference type="OrthoDB" id="9810445at2"/>
<dbReference type="Pfam" id="PF01435">
    <property type="entry name" value="Peptidase_M48"/>
    <property type="match status" value="1"/>
</dbReference>
<dbReference type="PATRIC" id="fig|1121014.3.peg.1522"/>
<evidence type="ECO:0000256" key="1">
    <source>
        <dbReference type="ARBA" id="ARBA00022670"/>
    </source>
</evidence>
<dbReference type="STRING" id="1121014.N788_04275"/>
<dbReference type="GO" id="GO:0016020">
    <property type="term" value="C:membrane"/>
    <property type="evidence" value="ECO:0007669"/>
    <property type="project" value="TreeGrafter"/>
</dbReference>
<keyword evidence="1 6" id="KW-0645">Protease</keyword>
<feature type="chain" id="PRO_5001826326" description="Peptidase M48 domain-containing protein" evidence="7">
    <location>
        <begin position="19"/>
        <end position="265"/>
    </location>
</feature>
<keyword evidence="10" id="KW-1185">Reference proteome</keyword>
<evidence type="ECO:0000256" key="7">
    <source>
        <dbReference type="SAM" id="SignalP"/>
    </source>
</evidence>
<evidence type="ECO:0000256" key="4">
    <source>
        <dbReference type="ARBA" id="ARBA00022833"/>
    </source>
</evidence>
<evidence type="ECO:0000256" key="2">
    <source>
        <dbReference type="ARBA" id="ARBA00022723"/>
    </source>
</evidence>
<comment type="similarity">
    <text evidence="6">Belongs to the peptidase M48 family.</text>
</comment>
<feature type="signal peptide" evidence="7">
    <location>
        <begin position="1"/>
        <end position="18"/>
    </location>
</feature>
<dbReference type="PANTHER" id="PTHR22726">
    <property type="entry name" value="METALLOENDOPEPTIDASE OMA1"/>
    <property type="match status" value="1"/>
</dbReference>
<sequence>MRPIRSSLALAAVFAALAGGCATTPTGRSQLILVDDSAMDRMGASAFDQIKTSGRLANDPAANRYVRCVAEALVRVLPTHERQQAWEVVVIQDDSPNAFALPGGKVGVHTGLFKVATNQDQLAAVIGHEMGHMASRHAAERVSQRYAADAALQALNAATGGERQQLLGLLGVGAQAGVLLPFSRQHEVEADVLGQRYMALAGFNPEGAPAVWENMIRATSGNRPPAWLSTHPDPAQRVQSLRASAPGLMATYQQARAAGRNPNCR</sequence>
<keyword evidence="5 6" id="KW-0482">Metalloprotease</keyword>
<dbReference type="GO" id="GO:0046872">
    <property type="term" value="F:metal ion binding"/>
    <property type="evidence" value="ECO:0007669"/>
    <property type="project" value="UniProtKB-KW"/>
</dbReference>
<keyword evidence="7" id="KW-0732">Signal</keyword>
<protein>
    <recommendedName>
        <fullName evidence="8">Peptidase M48 domain-containing protein</fullName>
    </recommendedName>
</protein>
<dbReference type="AlphaFoldDB" id="A0A087MIY6"/>
<organism evidence="9 10">
    <name type="scientific">Arenimonas donghaensis DSM 18148 = HO3-R19</name>
    <dbReference type="NCBI Taxonomy" id="1121014"/>
    <lineage>
        <taxon>Bacteria</taxon>
        <taxon>Pseudomonadati</taxon>
        <taxon>Pseudomonadota</taxon>
        <taxon>Gammaproteobacteria</taxon>
        <taxon>Lysobacterales</taxon>
        <taxon>Lysobacteraceae</taxon>
        <taxon>Arenimonas</taxon>
    </lineage>
</organism>
<evidence type="ECO:0000313" key="10">
    <source>
        <dbReference type="Proteomes" id="UP000029085"/>
    </source>
</evidence>
<accession>A0A087MIY6</accession>
<proteinExistence type="inferred from homology"/>
<reference evidence="10" key="1">
    <citation type="submission" date="2013-08" db="EMBL/GenBank/DDBJ databases">
        <title>Genome sequencing of Arenimonas donghaensis.</title>
        <authorList>
            <person name="Chen F."/>
            <person name="Wang G."/>
        </authorList>
    </citation>
    <scope>NUCLEOTIDE SEQUENCE [LARGE SCALE GENOMIC DNA]</scope>
    <source>
        <strain evidence="10">HO3-R19</strain>
    </source>
</reference>
<dbReference type="CDD" id="cd07331">
    <property type="entry name" value="M48C_Oma1_like"/>
    <property type="match status" value="1"/>
</dbReference>
<evidence type="ECO:0000259" key="8">
    <source>
        <dbReference type="Pfam" id="PF01435"/>
    </source>
</evidence>
<comment type="cofactor">
    <cofactor evidence="6">
        <name>Zn(2+)</name>
        <dbReference type="ChEBI" id="CHEBI:29105"/>
    </cofactor>
    <text evidence="6">Binds 1 zinc ion per subunit.</text>
</comment>
<dbReference type="EMBL" id="AVCJ01000012">
    <property type="protein sequence ID" value="KFL36839.1"/>
    <property type="molecule type" value="Genomic_DNA"/>
</dbReference>
<dbReference type="GO" id="GO:0051603">
    <property type="term" value="P:proteolysis involved in protein catabolic process"/>
    <property type="evidence" value="ECO:0007669"/>
    <property type="project" value="TreeGrafter"/>
</dbReference>
<keyword evidence="2" id="KW-0479">Metal-binding</keyword>
<dbReference type="RefSeq" id="WP_034223182.1">
    <property type="nucleotide sequence ID" value="NZ_AVCJ01000012.1"/>
</dbReference>
<keyword evidence="3 6" id="KW-0378">Hydrolase</keyword>
<comment type="caution">
    <text evidence="9">The sequence shown here is derived from an EMBL/GenBank/DDBJ whole genome shotgun (WGS) entry which is preliminary data.</text>
</comment>
<dbReference type="PANTHER" id="PTHR22726:SF24">
    <property type="entry name" value="M48 FAMILY METALLOPEPTIDASE"/>
    <property type="match status" value="1"/>
</dbReference>
<dbReference type="InterPro" id="IPR051156">
    <property type="entry name" value="Mito/Outer_Membr_Metalloprot"/>
</dbReference>
<dbReference type="Gene3D" id="3.30.2010.10">
    <property type="entry name" value="Metalloproteases ('zincins'), catalytic domain"/>
    <property type="match status" value="1"/>
</dbReference>
<keyword evidence="4 6" id="KW-0862">Zinc</keyword>
<evidence type="ECO:0000256" key="3">
    <source>
        <dbReference type="ARBA" id="ARBA00022801"/>
    </source>
</evidence>
<dbReference type="GO" id="GO:0004222">
    <property type="term" value="F:metalloendopeptidase activity"/>
    <property type="evidence" value="ECO:0007669"/>
    <property type="project" value="InterPro"/>
</dbReference>
<dbReference type="InterPro" id="IPR001915">
    <property type="entry name" value="Peptidase_M48"/>
</dbReference>
<evidence type="ECO:0000256" key="5">
    <source>
        <dbReference type="ARBA" id="ARBA00023049"/>
    </source>
</evidence>
<evidence type="ECO:0000313" key="9">
    <source>
        <dbReference type="EMBL" id="KFL36839.1"/>
    </source>
</evidence>
<reference evidence="9 10" key="2">
    <citation type="journal article" date="2015" name="Stand. Genomic Sci.">
        <title>High quality draft genomic sequence of Arenimonas donghaensis DSM 18148(T).</title>
        <authorList>
            <person name="Chen F."/>
            <person name="Wang H."/>
            <person name="Cao Y."/>
            <person name="Li X."/>
            <person name="Wang G."/>
        </authorList>
    </citation>
    <scope>NUCLEOTIDE SEQUENCE [LARGE SCALE GENOMIC DNA]</scope>
    <source>
        <strain evidence="9 10">HO3-R19</strain>
    </source>
</reference>
<name>A0A087MIY6_9GAMM</name>
<feature type="domain" description="Peptidase M48" evidence="8">
    <location>
        <begin position="60"/>
        <end position="243"/>
    </location>
</feature>
<evidence type="ECO:0000256" key="6">
    <source>
        <dbReference type="RuleBase" id="RU003983"/>
    </source>
</evidence>
<dbReference type="PROSITE" id="PS51257">
    <property type="entry name" value="PROKAR_LIPOPROTEIN"/>
    <property type="match status" value="1"/>
</dbReference>